<protein>
    <submittedName>
        <fullName evidence="1">Uncharacterized protein</fullName>
    </submittedName>
</protein>
<proteinExistence type="predicted"/>
<dbReference type="EMBL" id="BK032642">
    <property type="protein sequence ID" value="DAF52768.1"/>
    <property type="molecule type" value="Genomic_DNA"/>
</dbReference>
<reference evidence="1" key="1">
    <citation type="journal article" date="2021" name="Proc. Natl. Acad. Sci. U.S.A.">
        <title>A Catalog of Tens of Thousands of Viruses from Human Metagenomes Reveals Hidden Associations with Chronic Diseases.</title>
        <authorList>
            <person name="Tisza M.J."/>
            <person name="Buck C.B."/>
        </authorList>
    </citation>
    <scope>NUCLEOTIDE SEQUENCE</scope>
    <source>
        <strain evidence="1">CtqSm5</strain>
    </source>
</reference>
<evidence type="ECO:0000313" key="1">
    <source>
        <dbReference type="EMBL" id="DAF52768.1"/>
    </source>
</evidence>
<organism evidence="1">
    <name type="scientific">Siphoviridae sp. ctqSm5</name>
    <dbReference type="NCBI Taxonomy" id="2827949"/>
    <lineage>
        <taxon>Viruses</taxon>
        <taxon>Duplodnaviria</taxon>
        <taxon>Heunggongvirae</taxon>
        <taxon>Uroviricota</taxon>
        <taxon>Caudoviricetes</taxon>
    </lineage>
</organism>
<sequence>MAYMCNTANIKEMKNGRPQTIMFERQQGQPAKTFPNGTIVTLGDTMEDATIPGGAIKYGREYDHVHKVTQVQGTAGPGVDAVAGKWIVVAPEIRVEQYSRINDQISDFKLEENVTYTAYQLNKLDRIEYSDSYFDNPTQLQVGHYVKFKQDSEKLEKGTDNTDSAFRVVSITPMFCPVVLGKNAPINAPGQPGNPATLLPTAGLKIKLEVIA</sequence>
<name>A0A8S5SPB5_9CAUD</name>
<accession>A0A8S5SPB5</accession>